<proteinExistence type="predicted"/>
<reference evidence="1 2" key="1">
    <citation type="submission" date="2019-04" db="EMBL/GenBank/DDBJ databases">
        <title>Fungal friends and foes A comparative genomics study of 23 Aspergillus species from section Flavi.</title>
        <authorList>
            <consortium name="DOE Joint Genome Institute"/>
            <person name="Kjaerbolling I."/>
            <person name="Vesth T.C."/>
            <person name="Frisvad J.C."/>
            <person name="Nybo J.L."/>
            <person name="Theobald S."/>
            <person name="Kildgaard S."/>
            <person name="Petersen T.I."/>
            <person name="Kuo A."/>
            <person name="Sato A."/>
            <person name="Lyhne E.K."/>
            <person name="Kogle M.E."/>
            <person name="Wiebenga A."/>
            <person name="Kun R.S."/>
            <person name="Lubbers R.J."/>
            <person name="Makela M.R."/>
            <person name="Barry K."/>
            <person name="Chovatia M."/>
            <person name="Clum A."/>
            <person name="Daum C."/>
            <person name="Haridas S."/>
            <person name="He G."/>
            <person name="LaButti K."/>
            <person name="Lipzen A."/>
            <person name="Mondo S."/>
            <person name="Pangilinan J."/>
            <person name="Riley R."/>
            <person name="Salamov A."/>
            <person name="Simmons B.A."/>
            <person name="Magnuson J.K."/>
            <person name="Henrissat B."/>
            <person name="Mortensen U.H."/>
            <person name="Larsen T.O."/>
            <person name="De vries R.P."/>
            <person name="Grigoriev I.V."/>
            <person name="Machida M."/>
            <person name="Baker S.E."/>
            <person name="Andersen M.R."/>
        </authorList>
    </citation>
    <scope>NUCLEOTIDE SEQUENCE [LARGE SCALE GENOMIC DNA]</scope>
    <source>
        <strain evidence="1 2">CBS 126849</strain>
    </source>
</reference>
<keyword evidence="2" id="KW-1185">Reference proteome</keyword>
<sequence>MLQHMQFYVLSSVWHSLARPYVFGLPPRAQAHVRTHTPPIPPSQTSLFFIPSRRSSCAPSLEYGELVRPLHLCTTTVAICEMATWVEEERVGGLGPGQEYGYDNPSWIIRTADNGIWTCFSLYEGADEYVWVGRSRSYFCPRRATERPTLMLEYGEKDTADQVFRSGGQILRDSRTTVNYVDGYG</sequence>
<dbReference type="Proteomes" id="UP000326799">
    <property type="component" value="Unassembled WGS sequence"/>
</dbReference>
<organism evidence="1 2">
    <name type="scientific">Aspergillus novoparasiticus</name>
    <dbReference type="NCBI Taxonomy" id="986946"/>
    <lineage>
        <taxon>Eukaryota</taxon>
        <taxon>Fungi</taxon>
        <taxon>Dikarya</taxon>
        <taxon>Ascomycota</taxon>
        <taxon>Pezizomycotina</taxon>
        <taxon>Eurotiomycetes</taxon>
        <taxon>Eurotiomycetidae</taxon>
        <taxon>Eurotiales</taxon>
        <taxon>Aspergillaceae</taxon>
        <taxon>Aspergillus</taxon>
        <taxon>Aspergillus subgen. Circumdati</taxon>
    </lineage>
</organism>
<accession>A0A5N6F6D2</accession>
<gene>
    <name evidence="1" type="ORF">BDV33DRAFT_198756</name>
</gene>
<protein>
    <submittedName>
        <fullName evidence="1">Uncharacterized protein</fullName>
    </submittedName>
</protein>
<name>A0A5N6F6D2_9EURO</name>
<dbReference type="AlphaFoldDB" id="A0A5N6F6D2"/>
<dbReference type="EMBL" id="ML733395">
    <property type="protein sequence ID" value="KAB8225376.1"/>
    <property type="molecule type" value="Genomic_DNA"/>
</dbReference>
<evidence type="ECO:0000313" key="2">
    <source>
        <dbReference type="Proteomes" id="UP000326799"/>
    </source>
</evidence>
<evidence type="ECO:0000313" key="1">
    <source>
        <dbReference type="EMBL" id="KAB8225376.1"/>
    </source>
</evidence>